<organism evidence="6 7">
    <name type="scientific">Geothrix oryzae</name>
    <dbReference type="NCBI Taxonomy" id="2927975"/>
    <lineage>
        <taxon>Bacteria</taxon>
        <taxon>Pseudomonadati</taxon>
        <taxon>Acidobacteriota</taxon>
        <taxon>Holophagae</taxon>
        <taxon>Holophagales</taxon>
        <taxon>Holophagaceae</taxon>
        <taxon>Geothrix</taxon>
    </lineage>
</organism>
<evidence type="ECO:0000259" key="5">
    <source>
        <dbReference type="Pfam" id="PF05193"/>
    </source>
</evidence>
<dbReference type="Proteomes" id="UP001242010">
    <property type="component" value="Chromosome"/>
</dbReference>
<evidence type="ECO:0000313" key="6">
    <source>
        <dbReference type="EMBL" id="BDU70373.1"/>
    </source>
</evidence>
<gene>
    <name evidence="6" type="ORF">GETHOR_24740</name>
</gene>
<feature type="chain" id="PRO_5046965320" evidence="3">
    <location>
        <begin position="22"/>
        <end position="948"/>
    </location>
</feature>
<accession>A0ABN6V1X3</accession>
<reference evidence="7" key="1">
    <citation type="journal article" date="2023" name="Int. J. Syst. Evol. Microbiol.">
        <title>Mesoterricola silvestris gen. nov., sp. nov., Mesoterricola sediminis sp. nov., Geothrix oryzae sp. nov., Geothrix edaphica sp. nov., Geothrix rubra sp. nov., and Geothrix limicola sp. nov., six novel members of Acidobacteriota isolated from soils.</title>
        <authorList>
            <person name="Itoh H."/>
            <person name="Sugisawa Y."/>
            <person name="Mise K."/>
            <person name="Xu Z."/>
            <person name="Kuniyasu M."/>
            <person name="Ushijima N."/>
            <person name="Kawano K."/>
            <person name="Kobayashi E."/>
            <person name="Shiratori Y."/>
            <person name="Masuda Y."/>
            <person name="Senoo K."/>
        </authorList>
    </citation>
    <scope>NUCLEOTIDE SEQUENCE [LARGE SCALE GENOMIC DNA]</scope>
    <source>
        <strain evidence="7">Red222</strain>
    </source>
</reference>
<dbReference type="SUPFAM" id="SSF63411">
    <property type="entry name" value="LuxS/MPP-like metallohydrolase"/>
    <property type="match status" value="4"/>
</dbReference>
<feature type="domain" description="Peptidase M16 C-terminal" evidence="5">
    <location>
        <begin position="238"/>
        <end position="414"/>
    </location>
</feature>
<evidence type="ECO:0000259" key="4">
    <source>
        <dbReference type="Pfam" id="PF00675"/>
    </source>
</evidence>
<dbReference type="PANTHER" id="PTHR11851">
    <property type="entry name" value="METALLOPROTEASE"/>
    <property type="match status" value="1"/>
</dbReference>
<feature type="compositionally biased region" description="Low complexity" evidence="2">
    <location>
        <begin position="28"/>
        <end position="46"/>
    </location>
</feature>
<evidence type="ECO:0000313" key="7">
    <source>
        <dbReference type="Proteomes" id="UP001242010"/>
    </source>
</evidence>
<keyword evidence="3" id="KW-0732">Signal</keyword>
<dbReference type="RefSeq" id="WP_286354091.1">
    <property type="nucleotide sequence ID" value="NZ_AP027079.1"/>
</dbReference>
<feature type="domain" description="Peptidase M16 N-terminal" evidence="4">
    <location>
        <begin position="74"/>
        <end position="230"/>
    </location>
</feature>
<proteinExistence type="inferred from homology"/>
<dbReference type="InterPro" id="IPR011765">
    <property type="entry name" value="Pept_M16_N"/>
</dbReference>
<dbReference type="Pfam" id="PF00675">
    <property type="entry name" value="Peptidase_M16"/>
    <property type="match status" value="2"/>
</dbReference>
<evidence type="ECO:0000256" key="1">
    <source>
        <dbReference type="ARBA" id="ARBA00007261"/>
    </source>
</evidence>
<dbReference type="InterPro" id="IPR011249">
    <property type="entry name" value="Metalloenz_LuxS/M16"/>
</dbReference>
<dbReference type="InterPro" id="IPR050361">
    <property type="entry name" value="MPP/UQCRC_Complex"/>
</dbReference>
<protein>
    <submittedName>
        <fullName evidence="6">Peptidase M16</fullName>
    </submittedName>
</protein>
<evidence type="ECO:0000256" key="3">
    <source>
        <dbReference type="SAM" id="SignalP"/>
    </source>
</evidence>
<dbReference type="Gene3D" id="3.30.830.10">
    <property type="entry name" value="Metalloenzyme, LuxS/M16 peptidase-like"/>
    <property type="match status" value="4"/>
</dbReference>
<dbReference type="PROSITE" id="PS51318">
    <property type="entry name" value="TAT"/>
    <property type="match status" value="1"/>
</dbReference>
<feature type="region of interest" description="Disordered" evidence="2">
    <location>
        <begin position="28"/>
        <end position="47"/>
    </location>
</feature>
<dbReference type="InterPro" id="IPR006311">
    <property type="entry name" value="TAT_signal"/>
</dbReference>
<feature type="signal peptide" evidence="3">
    <location>
        <begin position="1"/>
        <end position="21"/>
    </location>
</feature>
<keyword evidence="7" id="KW-1185">Reference proteome</keyword>
<dbReference type="EMBL" id="AP027079">
    <property type="protein sequence ID" value="BDU70373.1"/>
    <property type="molecule type" value="Genomic_DNA"/>
</dbReference>
<dbReference type="Pfam" id="PF05193">
    <property type="entry name" value="Peptidase_M16_C"/>
    <property type="match status" value="2"/>
</dbReference>
<dbReference type="PANTHER" id="PTHR11851:SF49">
    <property type="entry name" value="MITOCHONDRIAL-PROCESSING PEPTIDASE SUBUNIT ALPHA"/>
    <property type="match status" value="1"/>
</dbReference>
<name>A0ABN6V1X3_9BACT</name>
<comment type="similarity">
    <text evidence="1">Belongs to the peptidase M16 family.</text>
</comment>
<evidence type="ECO:0000256" key="2">
    <source>
        <dbReference type="SAM" id="MobiDB-lite"/>
    </source>
</evidence>
<feature type="domain" description="Peptidase M16 N-terminal" evidence="4">
    <location>
        <begin position="541"/>
        <end position="664"/>
    </location>
</feature>
<dbReference type="InterPro" id="IPR007863">
    <property type="entry name" value="Peptidase_M16_C"/>
</dbReference>
<feature type="domain" description="Peptidase M16 C-terminal" evidence="5">
    <location>
        <begin position="696"/>
        <end position="873"/>
    </location>
</feature>
<sequence>MPFSRRLILPLCGALAFALVAGDAPKPATSAAKATSRSKAPKATAAQAPLPAPVKVTAVEGITEYRLANGLRVLLFPDASKATITTNITYLVGSRHENYGETGMAHLLEHLVFKPSKNFSGKDGTMTPVQALNKVGARFNGTTWLDRTNYFVTFPSTDENLKLILDLEADRMVHANIDQKDLWDPAEKKGEMTVVRNEMEGGENSPFRITLQRTMATAYEWHNYGKSTIGARSDVEHVNIDRLRAFYRNYYQPDNAVFLVAGKFDEAKTLVEINERLGRIPKPTRTLEPTYTLDPTQDGERSVIIRRVGDVQMLMAAYHIPAGTDPDFPALEVLGQILADTPGGRLHKALVDTKRATFVFPFVNGTKEPGLAIFGTQLPKDSNGEEAKAILLKTLEESAAQPFTQEEVDRARQQILKQVDLHLNESDRLGVALSEYIAEGDWRLFFLQRDRYKQLTVAQVQAAATKYLKRENRTLGQFVPTEKPDRAEIPAMVDAAALVKDYKGQAAVAKGDAFEASPANIDASTRRFTTVAGMKVALLPKKTRGESVNLQLVLRLGSEASLKDKDIPGSMAAQMLMRGSVKHTRQQIQDTLDKLKAEVSLFGDGENVRAVVTTTRPNLAAVLDLLAEIVKEPAFDKEEFSKLVSETAASIESNKKEPAFLAQTALRMHLDPYPQGHLRHVMGLEESIAAIKGAKLEDAKAFHQAFYGTSAGELSVVGDFDAAAVQGQVQTLFGAWKAHEPFQRMPQRLKAGLQPLSAKLETPEKAQAFFIAALPMPVKDSDPDYPALVLGNHLLGGGSINSRIANRLRQKEGLSYGAGSQFQASALDAVGQWMAYAIYAPENLERLESAFRQELALANEKGFTAEEIAAAKTSWLQSQATGRAQDRQLCMRLNADLFNGRTQAFQADLEKKVQALGNDEILAALRKHLDPAKLNVVRAGDFAKGAKK</sequence>